<feature type="coiled-coil region" evidence="10">
    <location>
        <begin position="1265"/>
        <end position="1310"/>
    </location>
</feature>
<keyword evidence="6" id="KW-0206">Cytoskeleton</keyword>
<sequence length="1683" mass="182121">MATMDEEMEEEVEEVGAGFLEVKWTRGFPADGSVAFADAATLCYASGDFIKFAPYHGAGGVDDDPTGPEAGGRERHLRCPGAGVAALAVSAPQGLLAFADRPRPDPTVHVLTQAGGVRRARLRGAARLEVSALALSDAGPYLAAWAAAPDLSLSLWDWQQEKLLCRYQAEQRRWPHGTHFLSVTALSFCPGGWQQLCTVGDDHVCVWSVERSDSVYRLSPRRARLPADDDDGSRPVDSDPPSERGGGGGLFGPRLPAWARAGLVGPATRDFVPEAERRAAARPVSHCWARDGDRLFVGCAGGQLLCVEADAGGSAGAELAPRPVARLGPGRAAALAASRDAVYAGGADGALRRVRVARVAGDASVVDECWASERPILGLAFSPDLRALAISTARGSVHVYRPPEATPAASAGATPAAAAVSAAVDAGGAAPFACAAVAAPDGAVCVSAREDGAVQLWAAASGRLLGGLALGEAPCALACPASSRCAALGTASGRLCVVDARRPERPRLVLRERLTRAPLDVLRCDEAGRLLVAAASSEGRAFVVDARPSRRFAVLGFVEDEEEEEEEATRRRVLDASVVRSGEDARLLLLLGHEGAAGGDRLAVFHLPGALGGDSANPRGDLSKEATRPRRYELAFPATAAALGRDGRSVFVYCGRSRLVKEFAIAEGAEGGLGEARESVGHDLPDARLVLAAGGRRLYSASSDGVVRARAVGGWRRGVAQAACHCPALGGVRSLGVSADGRTVVTAGWRDDGALVCLAWRGERGEEAAPAPGSRDCAEEDAHLASAAEREPRPASPGDRAAGKEKADDGSDEAHAETRRELRERAAELRRELRELAAENEAAPECERLPAADFLLDVEAIGRLREDGTRAVEALRDAIRRENAANAERRDALRRQCWDAMATKGRCLRAFLSGVEVWNFPVPERGPDELRELERVKLLREVEMADRRIRRELLEGRGAGTDGRGGTEEEERDEEDGGDGEEEDEEEEEDIVGTLSEELGVSCPYLYRQLELHSREQRVNQTVLLRDVARRLRVAFNADFDSARRHKEQEAARARDAGERVADLLADLASIGAAAVATPTMPTLSPSRDEEPERALAVDDAEVTAERFLADEQRAAAEERAREEERARLAERGGGGAGGTRSRALRDMMGGELEVRRDGAAALRPLPQPPAFASRPESEWTEEERRQARDFERESREVAEERERLRRALEAEVAKTRAAVLDGCRAFDESLARLAERRARTEAAVCQEELRLALLGAALLFEEELDTYQQELRRRLEENAAAREESDRELREATARADALRESYDDLCAEDKLLERAFKRDLAEMAQGPAADALARLYKRRPRAQKLRAQTDAAEADGEGDRDEPDPATENVPEGVEPPAWERFCRARGLKARGELALRRRALAAAEADAFARRIADEREELRAEAERLAAGLDEAREEAARQQLDATLLVLLKQGQVEVDDEAPVPDYSDARLVPRDAVEALNATIRAACERKVASMESGREARRAIARLQWECRKLSLRADELRELARDVRTARVSRELLANAGGGGGEDRASRHAAAAEKNLAARLEAREREERRLERRTEALLAEAARRRRENASLDARLPGLRASVSERGRASEAAAATAPAAEEEEEAAARRRHERVARERRAAEAAREQAREIAALRVELERMRMRSFPALVPADR</sequence>
<feature type="region of interest" description="Disordered" evidence="11">
    <location>
        <begin position="220"/>
        <end position="250"/>
    </location>
</feature>
<feature type="coiled-coil region" evidence="10">
    <location>
        <begin position="1412"/>
        <end position="1446"/>
    </location>
</feature>
<accession>A0AAJ7XGL7</accession>
<organism evidence="12 13">
    <name type="scientific">Petromyzon marinus</name>
    <name type="common">Sea lamprey</name>
    <dbReference type="NCBI Taxonomy" id="7757"/>
    <lineage>
        <taxon>Eukaryota</taxon>
        <taxon>Metazoa</taxon>
        <taxon>Chordata</taxon>
        <taxon>Craniata</taxon>
        <taxon>Vertebrata</taxon>
        <taxon>Cyclostomata</taxon>
        <taxon>Hyperoartia</taxon>
        <taxon>Petromyzontiformes</taxon>
        <taxon>Petromyzontidae</taxon>
        <taxon>Petromyzon</taxon>
    </lineage>
</organism>
<comment type="subcellular location">
    <subcellularLocation>
        <location evidence="1">Cytoplasm</location>
        <location evidence="1">Cytoskeleton</location>
        <location evidence="1">Cilium axoneme</location>
    </subcellularLocation>
</comment>
<feature type="region of interest" description="Disordered" evidence="11">
    <location>
        <begin position="1164"/>
        <end position="1197"/>
    </location>
</feature>
<feature type="region of interest" description="Disordered" evidence="11">
    <location>
        <begin position="954"/>
        <end position="994"/>
    </location>
</feature>
<dbReference type="GO" id="GO:0060271">
    <property type="term" value="P:cilium assembly"/>
    <property type="evidence" value="ECO:0007669"/>
    <property type="project" value="TreeGrafter"/>
</dbReference>
<dbReference type="SUPFAM" id="SSF50978">
    <property type="entry name" value="WD40 repeat-like"/>
    <property type="match status" value="1"/>
</dbReference>
<dbReference type="GO" id="GO:0005930">
    <property type="term" value="C:axoneme"/>
    <property type="evidence" value="ECO:0007669"/>
    <property type="project" value="UniProtKB-SubCell"/>
</dbReference>
<feature type="compositionally biased region" description="Basic and acidic residues" evidence="11">
    <location>
        <begin position="801"/>
        <end position="820"/>
    </location>
</feature>
<dbReference type="SUPFAM" id="SSF63829">
    <property type="entry name" value="Calcium-dependent phosphotriesterase"/>
    <property type="match status" value="1"/>
</dbReference>
<evidence type="ECO:0000256" key="2">
    <source>
        <dbReference type="ARBA" id="ARBA00022490"/>
    </source>
</evidence>
<dbReference type="Gene3D" id="2.130.10.10">
    <property type="entry name" value="YVTN repeat-like/Quinoprotein amine dehydrogenase"/>
    <property type="match status" value="4"/>
</dbReference>
<evidence type="ECO:0000313" key="13">
    <source>
        <dbReference type="RefSeq" id="XP_032832538.1"/>
    </source>
</evidence>
<evidence type="ECO:0000256" key="5">
    <source>
        <dbReference type="ARBA" id="ARBA00023054"/>
    </source>
</evidence>
<dbReference type="Pfam" id="PF25828">
    <property type="entry name" value="CC_Cfap43"/>
    <property type="match status" value="1"/>
</dbReference>
<dbReference type="CTD" id="80217"/>
<protein>
    <recommendedName>
        <fullName evidence="9">Cilia- and flagella-associated protein 43</fullName>
    </recommendedName>
</protein>
<evidence type="ECO:0000256" key="1">
    <source>
        <dbReference type="ARBA" id="ARBA00004430"/>
    </source>
</evidence>
<dbReference type="GO" id="GO:0003341">
    <property type="term" value="P:cilium movement"/>
    <property type="evidence" value="ECO:0007669"/>
    <property type="project" value="UniProtKB-ARBA"/>
</dbReference>
<feature type="compositionally biased region" description="Acidic residues" evidence="11">
    <location>
        <begin position="1354"/>
        <end position="1367"/>
    </location>
</feature>
<feature type="region of interest" description="Disordered" evidence="11">
    <location>
        <begin position="1114"/>
        <end position="1143"/>
    </location>
</feature>
<dbReference type="PANTHER" id="PTHR14885">
    <property type="entry name" value="CILIA- AND FLAGELLA-ASSOCIATED PROTEIN 43-RELATED"/>
    <property type="match status" value="1"/>
</dbReference>
<feature type="compositionally biased region" description="Acidic residues" evidence="11">
    <location>
        <begin position="968"/>
        <end position="991"/>
    </location>
</feature>
<dbReference type="PANTHER" id="PTHR14885:SF1">
    <property type="entry name" value="CILIA- AND FLAGELLA-ASSOCIATED PROTEIN 43"/>
    <property type="match status" value="1"/>
</dbReference>
<proteinExistence type="inferred from homology"/>
<feature type="region of interest" description="Disordered" evidence="11">
    <location>
        <begin position="1343"/>
        <end position="1379"/>
    </location>
</feature>
<keyword evidence="13" id="KW-0282">Flagellum</keyword>
<dbReference type="InterPro" id="IPR015943">
    <property type="entry name" value="WD40/YVTN_repeat-like_dom_sf"/>
</dbReference>
<gene>
    <name evidence="13" type="primary">CFAP43</name>
</gene>
<keyword evidence="3" id="KW-0853">WD repeat</keyword>
<evidence type="ECO:0000256" key="9">
    <source>
        <dbReference type="ARBA" id="ARBA00023662"/>
    </source>
</evidence>
<feature type="region of interest" description="Disordered" evidence="11">
    <location>
        <begin position="1611"/>
        <end position="1650"/>
    </location>
</feature>
<dbReference type="InterPro" id="IPR001680">
    <property type="entry name" value="WD40_rpt"/>
</dbReference>
<evidence type="ECO:0000256" key="6">
    <source>
        <dbReference type="ARBA" id="ARBA00023212"/>
    </source>
</evidence>
<evidence type="ECO:0000256" key="11">
    <source>
        <dbReference type="SAM" id="MobiDB-lite"/>
    </source>
</evidence>
<keyword evidence="12" id="KW-1185">Reference proteome</keyword>
<evidence type="ECO:0000256" key="7">
    <source>
        <dbReference type="ARBA" id="ARBA00023273"/>
    </source>
</evidence>
<keyword evidence="7" id="KW-0966">Cell projection</keyword>
<keyword evidence="4" id="KW-0677">Repeat</keyword>
<feature type="region of interest" description="Disordered" evidence="11">
    <location>
        <begin position="767"/>
        <end position="820"/>
    </location>
</feature>
<comment type="similarity">
    <text evidence="8">Belongs to the CFAP43 family.</text>
</comment>
<feature type="coiled-coil region" evidence="10">
    <location>
        <begin position="1558"/>
        <end position="1589"/>
    </location>
</feature>
<keyword evidence="2" id="KW-0963">Cytoplasm</keyword>
<reference evidence="13" key="1">
    <citation type="submission" date="2025-08" db="UniProtKB">
        <authorList>
            <consortium name="RefSeq"/>
        </authorList>
    </citation>
    <scope>IDENTIFICATION</scope>
    <source>
        <tissue evidence="13">Sperm</tissue>
    </source>
</reference>
<evidence type="ECO:0000256" key="3">
    <source>
        <dbReference type="ARBA" id="ARBA00022574"/>
    </source>
</evidence>
<feature type="compositionally biased region" description="Low complexity" evidence="11">
    <location>
        <begin position="1618"/>
        <end position="1627"/>
    </location>
</feature>
<keyword evidence="5 10" id="KW-0175">Coiled coil</keyword>
<dbReference type="Proteomes" id="UP001318040">
    <property type="component" value="Chromosome 60"/>
</dbReference>
<dbReference type="InterPro" id="IPR036322">
    <property type="entry name" value="WD40_repeat_dom_sf"/>
</dbReference>
<dbReference type="KEGG" id="pmrn:116955515"/>
<evidence type="ECO:0000256" key="8">
    <source>
        <dbReference type="ARBA" id="ARBA00023605"/>
    </source>
</evidence>
<name>A0AAJ7XGL7_PETMA</name>
<evidence type="ECO:0000256" key="10">
    <source>
        <dbReference type="SAM" id="Coils"/>
    </source>
</evidence>
<evidence type="ECO:0000313" key="12">
    <source>
        <dbReference type="Proteomes" id="UP001318040"/>
    </source>
</evidence>
<evidence type="ECO:0000256" key="4">
    <source>
        <dbReference type="ARBA" id="ARBA00022737"/>
    </source>
</evidence>
<keyword evidence="13" id="KW-0969">Cilium</keyword>
<feature type="compositionally biased region" description="Basic and acidic residues" evidence="11">
    <location>
        <begin position="776"/>
        <end position="793"/>
    </location>
</feature>
<feature type="compositionally biased region" description="Basic and acidic residues" evidence="11">
    <location>
        <begin position="1183"/>
        <end position="1197"/>
    </location>
</feature>
<dbReference type="SMART" id="SM00320">
    <property type="entry name" value="WD40"/>
    <property type="match status" value="4"/>
</dbReference>
<feature type="compositionally biased region" description="Basic and acidic residues" evidence="11">
    <location>
        <begin position="1114"/>
        <end position="1131"/>
    </location>
</feature>
<dbReference type="RefSeq" id="XP_032832538.1">
    <property type="nucleotide sequence ID" value="XM_032976647.1"/>
</dbReference>